<protein>
    <submittedName>
        <fullName evidence="2">Uncharacterized protein</fullName>
    </submittedName>
</protein>
<gene>
    <name evidence="2" type="ORF">ACFOW3_06040</name>
</gene>
<sequence>MLGKVFQKTDLGKAEVACRQAGLSRATRSVLIMINGSDSVGALVARGVEQVQSHFDALLTLRLIEPVSEPRTRLRPTDELPGAATRSTEALTAPSEPDLEPLRRRAMVQLMPHFGPDTAVMAEALLAARTAASFNQALDVIQAQLAIYLGRKQAQIELQTLRP</sequence>
<evidence type="ECO:0000313" key="3">
    <source>
        <dbReference type="Proteomes" id="UP001595693"/>
    </source>
</evidence>
<proteinExistence type="predicted"/>
<feature type="region of interest" description="Disordered" evidence="1">
    <location>
        <begin position="72"/>
        <end position="95"/>
    </location>
</feature>
<accession>A0ABV8D6S9</accession>
<keyword evidence="3" id="KW-1185">Reference proteome</keyword>
<dbReference type="Proteomes" id="UP001595693">
    <property type="component" value="Unassembled WGS sequence"/>
</dbReference>
<name>A0ABV8D6S9_9BURK</name>
<dbReference type="EMBL" id="JBHSAJ010000013">
    <property type="protein sequence ID" value="MFC3934181.1"/>
    <property type="molecule type" value="Genomic_DNA"/>
</dbReference>
<organism evidence="2 3">
    <name type="scientific">Acidovorax facilis</name>
    <dbReference type="NCBI Taxonomy" id="12917"/>
    <lineage>
        <taxon>Bacteria</taxon>
        <taxon>Pseudomonadati</taxon>
        <taxon>Pseudomonadota</taxon>
        <taxon>Betaproteobacteria</taxon>
        <taxon>Burkholderiales</taxon>
        <taxon>Comamonadaceae</taxon>
        <taxon>Acidovorax</taxon>
    </lineage>
</organism>
<evidence type="ECO:0000313" key="2">
    <source>
        <dbReference type="EMBL" id="MFC3934181.1"/>
    </source>
</evidence>
<comment type="caution">
    <text evidence="2">The sequence shown here is derived from an EMBL/GenBank/DDBJ whole genome shotgun (WGS) entry which is preliminary data.</text>
</comment>
<dbReference type="RefSeq" id="WP_055394180.1">
    <property type="nucleotide sequence ID" value="NZ_JAMXAX010000038.1"/>
</dbReference>
<evidence type="ECO:0000256" key="1">
    <source>
        <dbReference type="SAM" id="MobiDB-lite"/>
    </source>
</evidence>
<reference evidence="3" key="1">
    <citation type="journal article" date="2019" name="Int. J. Syst. Evol. Microbiol.">
        <title>The Global Catalogue of Microorganisms (GCM) 10K type strain sequencing project: providing services to taxonomists for standard genome sequencing and annotation.</title>
        <authorList>
            <consortium name="The Broad Institute Genomics Platform"/>
            <consortium name="The Broad Institute Genome Sequencing Center for Infectious Disease"/>
            <person name="Wu L."/>
            <person name="Ma J."/>
        </authorList>
    </citation>
    <scope>NUCLEOTIDE SEQUENCE [LARGE SCALE GENOMIC DNA]</scope>
    <source>
        <strain evidence="3">CCUG 2113</strain>
    </source>
</reference>